<keyword evidence="8" id="KW-1185">Reference proteome</keyword>
<sequence length="234" mass="26600">MHYFYTTDIIIHLRILSILTTIGVNLSLMPIIVIFELMWRAVKALRKSLGEHLKGPVLIEGRERLKAQQILRCLNVYKDLNATLKFNSTPMKTMILISTLATFIRLTLFLYQAILGHNEGLHLPRKILAIIYYALPVCLLGVLMELVARECDKLKTLMTKELLVCKDDSYCTVIVDAVSYIELNPLKFSILRAFNVNSTLILGLTNLCTTYLIAVIQFTYSCEDINGLSHSHSH</sequence>
<evidence type="ECO:0000256" key="2">
    <source>
        <dbReference type="ARBA" id="ARBA00022475"/>
    </source>
</evidence>
<evidence type="ECO:0000313" key="8">
    <source>
        <dbReference type="Proteomes" id="UP000005204"/>
    </source>
</evidence>
<dbReference type="Proteomes" id="UP000005204">
    <property type="component" value="Unassembled WGS sequence"/>
</dbReference>
<feature type="transmembrane region" description="Helical" evidence="6">
    <location>
        <begin position="94"/>
        <end position="115"/>
    </location>
</feature>
<dbReference type="AlphaFoldDB" id="A0A8R2M0I8"/>
<reference evidence="8" key="1">
    <citation type="journal article" date="2008" name="Insect Biochem. Mol. Biol.">
        <title>The genome of a lepidopteran model insect, the silkworm Bombyx mori.</title>
        <authorList>
            <consortium name="International Silkworm Genome Consortium"/>
        </authorList>
    </citation>
    <scope>NUCLEOTIDE SEQUENCE [LARGE SCALE GENOMIC DNA]</scope>
    <source>
        <strain evidence="8">p50T</strain>
    </source>
</reference>
<keyword evidence="2" id="KW-1003">Cell membrane</keyword>
<keyword evidence="3 6" id="KW-0812">Transmembrane</keyword>
<reference evidence="7" key="2">
    <citation type="submission" date="2022-06" db="UniProtKB">
        <authorList>
            <consortium name="EnsemblMetazoa"/>
        </authorList>
    </citation>
    <scope>IDENTIFICATION</scope>
    <source>
        <strain evidence="7">p50T (Dazao)</strain>
    </source>
</reference>
<dbReference type="Pfam" id="PF08395">
    <property type="entry name" value="7tm_7"/>
    <property type="match status" value="1"/>
</dbReference>
<feature type="transmembrane region" description="Helical" evidence="6">
    <location>
        <begin position="15"/>
        <end position="39"/>
    </location>
</feature>
<proteinExistence type="predicted"/>
<feature type="transmembrane region" description="Helical" evidence="6">
    <location>
        <begin position="127"/>
        <end position="148"/>
    </location>
</feature>
<evidence type="ECO:0000256" key="5">
    <source>
        <dbReference type="ARBA" id="ARBA00023136"/>
    </source>
</evidence>
<dbReference type="GO" id="GO:0005886">
    <property type="term" value="C:plasma membrane"/>
    <property type="evidence" value="ECO:0007669"/>
    <property type="project" value="UniProtKB-SubCell"/>
</dbReference>
<dbReference type="EnsemblMetazoa" id="XM_038014596.1">
    <property type="protein sequence ID" value="XP_037870524.1"/>
    <property type="gene ID" value="LOC119629289"/>
</dbReference>
<evidence type="ECO:0000256" key="3">
    <source>
        <dbReference type="ARBA" id="ARBA00022692"/>
    </source>
</evidence>
<protein>
    <submittedName>
        <fullName evidence="7">Uncharacterized protein</fullName>
    </submittedName>
</protein>
<keyword evidence="5 6" id="KW-0472">Membrane</keyword>
<comment type="subcellular location">
    <subcellularLocation>
        <location evidence="1">Cell membrane</location>
        <topology evidence="1">Multi-pass membrane protein</topology>
    </subcellularLocation>
</comment>
<dbReference type="InterPro" id="IPR013604">
    <property type="entry name" value="7TM_chemorcpt"/>
</dbReference>
<evidence type="ECO:0000256" key="1">
    <source>
        <dbReference type="ARBA" id="ARBA00004651"/>
    </source>
</evidence>
<organism evidence="7 8">
    <name type="scientific">Bombyx mori</name>
    <name type="common">Silk moth</name>
    <dbReference type="NCBI Taxonomy" id="7091"/>
    <lineage>
        <taxon>Eukaryota</taxon>
        <taxon>Metazoa</taxon>
        <taxon>Ecdysozoa</taxon>
        <taxon>Arthropoda</taxon>
        <taxon>Hexapoda</taxon>
        <taxon>Insecta</taxon>
        <taxon>Pterygota</taxon>
        <taxon>Neoptera</taxon>
        <taxon>Endopterygota</taxon>
        <taxon>Lepidoptera</taxon>
        <taxon>Glossata</taxon>
        <taxon>Ditrysia</taxon>
        <taxon>Bombycoidea</taxon>
        <taxon>Bombycidae</taxon>
        <taxon>Bombycinae</taxon>
        <taxon>Bombyx</taxon>
    </lineage>
</organism>
<dbReference type="GO" id="GO:0050909">
    <property type="term" value="P:sensory perception of taste"/>
    <property type="evidence" value="ECO:0007669"/>
    <property type="project" value="InterPro"/>
</dbReference>
<evidence type="ECO:0000256" key="6">
    <source>
        <dbReference type="SAM" id="Phobius"/>
    </source>
</evidence>
<name>A0A8R2M0I8_BOMMO</name>
<evidence type="ECO:0000256" key="4">
    <source>
        <dbReference type="ARBA" id="ARBA00022989"/>
    </source>
</evidence>
<keyword evidence="4 6" id="KW-1133">Transmembrane helix</keyword>
<evidence type="ECO:0000313" key="7">
    <source>
        <dbReference type="EnsemblMetazoa" id="XP_037870524.1"/>
    </source>
</evidence>
<accession>A0A8R2M0I8</accession>